<keyword evidence="2" id="KW-0813">Transport</keyword>
<feature type="domain" description="Tripartite ATP-independent periplasmic transporters DctQ component" evidence="10">
    <location>
        <begin position="24"/>
        <end position="153"/>
    </location>
</feature>
<dbReference type="GO" id="GO:0005886">
    <property type="term" value="C:plasma membrane"/>
    <property type="evidence" value="ECO:0007669"/>
    <property type="project" value="UniProtKB-SubCell"/>
</dbReference>
<organism evidence="11 12">
    <name type="scientific">Sanguibacter hominis ATCC BAA-789</name>
    <dbReference type="NCBI Taxonomy" id="1312740"/>
    <lineage>
        <taxon>Bacteria</taxon>
        <taxon>Bacillati</taxon>
        <taxon>Actinomycetota</taxon>
        <taxon>Actinomycetes</taxon>
        <taxon>Micrococcales</taxon>
        <taxon>Sanguibacteraceae</taxon>
        <taxon>Sanguibacter</taxon>
    </lineage>
</organism>
<dbReference type="GO" id="GO:0022857">
    <property type="term" value="F:transmembrane transporter activity"/>
    <property type="evidence" value="ECO:0007669"/>
    <property type="project" value="TreeGrafter"/>
</dbReference>
<dbReference type="RefSeq" id="WP_168446470.1">
    <property type="nucleotide sequence ID" value="NZ_JAAXOW010000001.1"/>
</dbReference>
<feature type="transmembrane region" description="Helical" evidence="9">
    <location>
        <begin position="86"/>
        <end position="108"/>
    </location>
</feature>
<dbReference type="PANTHER" id="PTHR35011:SF2">
    <property type="entry name" value="2,3-DIKETO-L-GULONATE TRAP TRANSPORTER SMALL PERMEASE PROTEIN YIAM"/>
    <property type="match status" value="1"/>
</dbReference>
<name>A0A9X5IRX1_9MICO</name>
<evidence type="ECO:0000256" key="2">
    <source>
        <dbReference type="ARBA" id="ARBA00022448"/>
    </source>
</evidence>
<protein>
    <submittedName>
        <fullName evidence="11">TRAP transporter small permease</fullName>
    </submittedName>
</protein>
<evidence type="ECO:0000256" key="7">
    <source>
        <dbReference type="ARBA" id="ARBA00023136"/>
    </source>
</evidence>
<evidence type="ECO:0000259" key="10">
    <source>
        <dbReference type="Pfam" id="PF04290"/>
    </source>
</evidence>
<dbReference type="GO" id="GO:0015740">
    <property type="term" value="P:C4-dicarboxylate transport"/>
    <property type="evidence" value="ECO:0007669"/>
    <property type="project" value="TreeGrafter"/>
</dbReference>
<dbReference type="Proteomes" id="UP000774283">
    <property type="component" value="Unassembled WGS sequence"/>
</dbReference>
<evidence type="ECO:0000313" key="12">
    <source>
        <dbReference type="Proteomes" id="UP000774283"/>
    </source>
</evidence>
<reference evidence="11 12" key="1">
    <citation type="submission" date="2020-04" db="EMBL/GenBank/DDBJ databases">
        <title>MicrobeNet Type strains.</title>
        <authorList>
            <person name="Nicholson A.C."/>
        </authorList>
    </citation>
    <scope>NUCLEOTIDE SEQUENCE [LARGE SCALE GENOMIC DNA]</scope>
    <source>
        <strain evidence="11 12">ATCC BAA-789</strain>
    </source>
</reference>
<evidence type="ECO:0000256" key="1">
    <source>
        <dbReference type="ARBA" id="ARBA00004429"/>
    </source>
</evidence>
<evidence type="ECO:0000313" key="11">
    <source>
        <dbReference type="EMBL" id="NKX92436.1"/>
    </source>
</evidence>
<keyword evidence="4" id="KW-0997">Cell inner membrane</keyword>
<keyword evidence="7 9" id="KW-0472">Membrane</keyword>
<feature type="transmembrane region" description="Helical" evidence="9">
    <location>
        <begin position="12"/>
        <end position="32"/>
    </location>
</feature>
<keyword evidence="5 9" id="KW-0812">Transmembrane</keyword>
<comment type="subcellular location">
    <subcellularLocation>
        <location evidence="1">Cell inner membrane</location>
        <topology evidence="1">Multi-pass membrane protein</topology>
    </subcellularLocation>
</comment>
<comment type="similarity">
    <text evidence="8">Belongs to the TRAP transporter small permease family.</text>
</comment>
<comment type="caution">
    <text evidence="11">The sequence shown here is derived from an EMBL/GenBank/DDBJ whole genome shotgun (WGS) entry which is preliminary data.</text>
</comment>
<proteinExistence type="inferred from homology"/>
<evidence type="ECO:0000256" key="5">
    <source>
        <dbReference type="ARBA" id="ARBA00022692"/>
    </source>
</evidence>
<feature type="transmembrane region" description="Helical" evidence="9">
    <location>
        <begin position="128"/>
        <end position="146"/>
    </location>
</feature>
<keyword evidence="3" id="KW-1003">Cell membrane</keyword>
<keyword evidence="12" id="KW-1185">Reference proteome</keyword>
<dbReference type="EMBL" id="JAAXOW010000001">
    <property type="protein sequence ID" value="NKX92436.1"/>
    <property type="molecule type" value="Genomic_DNA"/>
</dbReference>
<evidence type="ECO:0000256" key="6">
    <source>
        <dbReference type="ARBA" id="ARBA00022989"/>
    </source>
</evidence>
<gene>
    <name evidence="11" type="ORF">HF995_03960</name>
</gene>
<keyword evidence="6 9" id="KW-1133">Transmembrane helix</keyword>
<evidence type="ECO:0000256" key="9">
    <source>
        <dbReference type="SAM" id="Phobius"/>
    </source>
</evidence>
<accession>A0A9X5IRX1</accession>
<dbReference type="Pfam" id="PF04290">
    <property type="entry name" value="DctQ"/>
    <property type="match status" value="1"/>
</dbReference>
<evidence type="ECO:0000256" key="3">
    <source>
        <dbReference type="ARBA" id="ARBA00022475"/>
    </source>
</evidence>
<evidence type="ECO:0000256" key="4">
    <source>
        <dbReference type="ARBA" id="ARBA00022519"/>
    </source>
</evidence>
<dbReference type="InterPro" id="IPR007387">
    <property type="entry name" value="TRAP_DctQ"/>
</dbReference>
<sequence length="168" mass="18682">MNKIKTGLDRALAWFCVILFGALVVDVTWQVFTRQVLDSPSGWSEELAKYLFIWLGLFGSALVFGERGHIFVDFAVAKLPRELQHWVGVLVQVAILLFAALVLVYGGYKVSALAWDQNLTGLPVNVGWLYTALPVSGVLIIFYTLYHLVAILRRAESGVLTDTEPDVL</sequence>
<dbReference type="AlphaFoldDB" id="A0A9X5IRX1"/>
<dbReference type="PANTHER" id="PTHR35011">
    <property type="entry name" value="2,3-DIKETO-L-GULONATE TRAP TRANSPORTER SMALL PERMEASE PROTEIN YIAM"/>
    <property type="match status" value="1"/>
</dbReference>
<feature type="transmembrane region" description="Helical" evidence="9">
    <location>
        <begin position="47"/>
        <end position="65"/>
    </location>
</feature>
<evidence type="ECO:0000256" key="8">
    <source>
        <dbReference type="ARBA" id="ARBA00038436"/>
    </source>
</evidence>
<dbReference type="InterPro" id="IPR055348">
    <property type="entry name" value="DctQ"/>
</dbReference>